<name>A0ACA9LZX5_9GLOM</name>
<dbReference type="Proteomes" id="UP000789366">
    <property type="component" value="Unassembled WGS sequence"/>
</dbReference>
<organism evidence="1 2">
    <name type="scientific">Cetraspora pellucida</name>
    <dbReference type="NCBI Taxonomy" id="1433469"/>
    <lineage>
        <taxon>Eukaryota</taxon>
        <taxon>Fungi</taxon>
        <taxon>Fungi incertae sedis</taxon>
        <taxon>Mucoromycota</taxon>
        <taxon>Glomeromycotina</taxon>
        <taxon>Glomeromycetes</taxon>
        <taxon>Diversisporales</taxon>
        <taxon>Gigasporaceae</taxon>
        <taxon>Cetraspora</taxon>
    </lineage>
</organism>
<comment type="caution">
    <text evidence="1">The sequence shown here is derived from an EMBL/GenBank/DDBJ whole genome shotgun (WGS) entry which is preliminary data.</text>
</comment>
<sequence length="152" mass="17906">MNQFTDQFTYTPALYINYKIILKSIKSKALNKDDVVRDEPDFGKFISSNKFWENSETRALLSFLAENFNIYRKNKTKFYVSAAIKIGKNRTSNQIEFKIQALRTKYKKENKEETGKARSKWPYLDEMNELFGNRENVNPDYLVSSISDDNNK</sequence>
<dbReference type="EMBL" id="CAJVPW010005575">
    <property type="protein sequence ID" value="CAG8557126.1"/>
    <property type="molecule type" value="Genomic_DNA"/>
</dbReference>
<accession>A0ACA9LZX5</accession>
<proteinExistence type="predicted"/>
<gene>
    <name evidence="1" type="ORF">SPELUC_LOCUS5450</name>
</gene>
<feature type="non-terminal residue" evidence="1">
    <location>
        <position position="152"/>
    </location>
</feature>
<evidence type="ECO:0000313" key="1">
    <source>
        <dbReference type="EMBL" id="CAG8557126.1"/>
    </source>
</evidence>
<evidence type="ECO:0000313" key="2">
    <source>
        <dbReference type="Proteomes" id="UP000789366"/>
    </source>
</evidence>
<keyword evidence="2" id="KW-1185">Reference proteome</keyword>
<protein>
    <submittedName>
        <fullName evidence="1">14293_t:CDS:1</fullName>
    </submittedName>
</protein>
<reference evidence="1" key="1">
    <citation type="submission" date="2021-06" db="EMBL/GenBank/DDBJ databases">
        <authorList>
            <person name="Kallberg Y."/>
            <person name="Tangrot J."/>
            <person name="Rosling A."/>
        </authorList>
    </citation>
    <scope>NUCLEOTIDE SEQUENCE</scope>
    <source>
        <strain evidence="1">28 12/20/2015</strain>
    </source>
</reference>